<dbReference type="STRING" id="931089.CDES_14080"/>
<sequence>MWPLKKTVMKPGEPTIDYDRFGNEIIRPGVPVEVNVVGWEVTRSTEGDPDSILRTVDELQIFAPPGTFAASDVVTLPDGGEWNIEGNPIDSTNGPWWNPGLVIFRAKKVDG</sequence>
<organism evidence="1 2">
    <name type="scientific">Corynebacterium deserti GIMN1.010</name>
    <dbReference type="NCBI Taxonomy" id="931089"/>
    <lineage>
        <taxon>Bacteria</taxon>
        <taxon>Bacillati</taxon>
        <taxon>Actinomycetota</taxon>
        <taxon>Actinomycetes</taxon>
        <taxon>Mycobacteriales</taxon>
        <taxon>Corynebacteriaceae</taxon>
        <taxon>Corynebacterium</taxon>
    </lineage>
</organism>
<dbReference type="AlphaFoldDB" id="A0A0M4CFW4"/>
<dbReference type="KEGG" id="cdx:CDES_14080"/>
<name>A0A0M4CFW4_9CORY</name>
<dbReference type="PATRIC" id="fig|931089.4.peg.2847"/>
<evidence type="ECO:0000313" key="2">
    <source>
        <dbReference type="Proteomes" id="UP000068067"/>
    </source>
</evidence>
<gene>
    <name evidence="1" type="ORF">CDES_14080</name>
</gene>
<reference evidence="1 2" key="1">
    <citation type="submission" date="2014-08" db="EMBL/GenBank/DDBJ databases">
        <title>Complete genome sequence of Corynebacterium deserti GIMN1.010 (=DSM 45689), isolated from desert sand in western China.</title>
        <authorList>
            <person name="Ruckert C."/>
            <person name="Albersmeier A."/>
            <person name="Kalinowski J."/>
        </authorList>
    </citation>
    <scope>NUCLEOTIDE SEQUENCE [LARGE SCALE GENOMIC DNA]</scope>
    <source>
        <strain evidence="1 2">GIMN1.010</strain>
    </source>
</reference>
<keyword evidence="2" id="KW-1185">Reference proteome</keyword>
<dbReference type="EMBL" id="CP009220">
    <property type="protein sequence ID" value="ALC07141.1"/>
    <property type="molecule type" value="Genomic_DNA"/>
</dbReference>
<evidence type="ECO:0000313" key="1">
    <source>
        <dbReference type="EMBL" id="ALC07141.1"/>
    </source>
</evidence>
<accession>A0A0M4CFW4</accession>
<dbReference type="Proteomes" id="UP000068067">
    <property type="component" value="Chromosome"/>
</dbReference>
<protein>
    <submittedName>
        <fullName evidence="1">Uncharacterized protein</fullName>
    </submittedName>
</protein>
<proteinExistence type="predicted"/>